<accession>E7RMY6</accession>
<keyword evidence="1" id="KW-0812">Transmembrane</keyword>
<reference evidence="2" key="1">
    <citation type="submission" date="2011-01" db="EMBL/GenBank/DDBJ databases">
        <authorList>
            <person name="Muzny D."/>
            <person name="Qin X."/>
            <person name="Buhay C."/>
            <person name="Dugan-Rocha S."/>
            <person name="Ding Y."/>
            <person name="Chen G."/>
            <person name="Hawes A."/>
            <person name="Holder M."/>
            <person name="Jhangiani S."/>
            <person name="Johnson A."/>
            <person name="Khan Z."/>
            <person name="Li Z."/>
            <person name="Liu W."/>
            <person name="Liu X."/>
            <person name="Perez L."/>
            <person name="Shen H."/>
            <person name="Wang Q."/>
            <person name="Watt J."/>
            <person name="Xi L."/>
            <person name="Xin Y."/>
            <person name="Zhou J."/>
            <person name="Deng J."/>
            <person name="Jiang H."/>
            <person name="Liu Y."/>
            <person name="Qu J."/>
            <person name="Song X.-Z."/>
            <person name="Zhang L."/>
            <person name="Villasana D."/>
            <person name="Johnson A."/>
            <person name="Liu J."/>
            <person name="Liyanage D."/>
            <person name="Lorensuhewa L."/>
            <person name="Robinson T."/>
            <person name="Song A."/>
            <person name="Song B.-B."/>
            <person name="Dinh H."/>
            <person name="Thornton R."/>
            <person name="Coyle M."/>
            <person name="Francisco L."/>
            <person name="Jackson L."/>
            <person name="Javaid M."/>
            <person name="Korchina V."/>
            <person name="Kovar C."/>
            <person name="Mata R."/>
            <person name="Mathew T."/>
            <person name="Ngo R."/>
            <person name="Nguyen L."/>
            <person name="Nguyen N."/>
            <person name="Okwuonu G."/>
            <person name="Ongeri F."/>
            <person name="Pham C."/>
            <person name="Simmons D."/>
            <person name="Wilczek-Boney K."/>
            <person name="Hale W."/>
            <person name="Jakkamsetti A."/>
            <person name="Pham P."/>
            <person name="Ruth R."/>
            <person name="San Lucas F."/>
            <person name="Warren J."/>
            <person name="Zhang J."/>
            <person name="Zhao Z."/>
            <person name="Zhou C."/>
            <person name="Zhu D."/>
            <person name="Lee S."/>
            <person name="Bess C."/>
            <person name="Blankenburg K."/>
            <person name="Forbes L."/>
            <person name="Fu Q."/>
            <person name="Gubbala S."/>
            <person name="Hirani K."/>
            <person name="Jayaseelan J.C."/>
            <person name="Lara F."/>
            <person name="Munidasa M."/>
            <person name="Palculict T."/>
            <person name="Patil S."/>
            <person name="Pu L.-L."/>
            <person name="Saada N."/>
            <person name="Tang L."/>
            <person name="Weissenberger G."/>
            <person name="Zhu Y."/>
            <person name="Hemphill L."/>
            <person name="Shang Y."/>
            <person name="Youmans B."/>
            <person name="Ayvaz T."/>
            <person name="Ross M."/>
            <person name="Santibanez J."/>
            <person name="Aqrawi P."/>
            <person name="Gross S."/>
            <person name="Joshi V."/>
            <person name="Fowler G."/>
            <person name="Nazareth L."/>
            <person name="Reid J."/>
            <person name="Worley K."/>
            <person name="Petrosino J."/>
            <person name="Highlander S."/>
            <person name="Gibbs R."/>
        </authorList>
    </citation>
    <scope>NUCLEOTIDE SEQUENCE [LARGE SCALE GENOMIC DNA]</scope>
    <source>
        <strain evidence="2">ATCC 33269</strain>
    </source>
</reference>
<comment type="caution">
    <text evidence="2">The sequence shown here is derived from an EMBL/GenBank/DDBJ whole genome shotgun (WGS) entry which is preliminary data.</text>
</comment>
<evidence type="ECO:0000313" key="3">
    <source>
        <dbReference type="Proteomes" id="UP000005580"/>
    </source>
</evidence>
<evidence type="ECO:0000313" key="2">
    <source>
        <dbReference type="EMBL" id="EFZ38117.1"/>
    </source>
</evidence>
<feature type="transmembrane region" description="Helical" evidence="1">
    <location>
        <begin position="12"/>
        <end position="32"/>
    </location>
</feature>
<keyword evidence="1" id="KW-1133">Transmembrane helix</keyword>
<sequence length="45" mass="5278">MRACKSNEWARWQLKIFGGMAVNGIFSCYFFAVHPNTFIFVTLKF</sequence>
<keyword evidence="3" id="KW-1185">Reference proteome</keyword>
<dbReference type="Proteomes" id="UP000005580">
    <property type="component" value="Unassembled WGS sequence"/>
</dbReference>
<name>E7RMY6_9BACT</name>
<organism evidence="2 3">
    <name type="scientific">Hoylesella oralis ATCC 33269</name>
    <dbReference type="NCBI Taxonomy" id="873533"/>
    <lineage>
        <taxon>Bacteria</taxon>
        <taxon>Pseudomonadati</taxon>
        <taxon>Bacteroidota</taxon>
        <taxon>Bacteroidia</taxon>
        <taxon>Bacteroidales</taxon>
        <taxon>Prevotellaceae</taxon>
        <taxon>Hoylesella</taxon>
    </lineage>
</organism>
<dbReference type="AlphaFoldDB" id="E7RMY6"/>
<proteinExistence type="predicted"/>
<evidence type="ECO:0000256" key="1">
    <source>
        <dbReference type="SAM" id="Phobius"/>
    </source>
</evidence>
<dbReference type="EMBL" id="AEPE02000002">
    <property type="protein sequence ID" value="EFZ38117.1"/>
    <property type="molecule type" value="Genomic_DNA"/>
</dbReference>
<protein>
    <submittedName>
        <fullName evidence="2">Uncharacterized protein</fullName>
    </submittedName>
</protein>
<gene>
    <name evidence="2" type="ORF">HMPREF0663_10486</name>
</gene>
<dbReference type="HOGENOM" id="CLU_3203602_0_0_10"/>
<dbReference type="PROSITE" id="PS51257">
    <property type="entry name" value="PROKAR_LIPOPROTEIN"/>
    <property type="match status" value="1"/>
</dbReference>
<dbReference type="STRING" id="28134.SAMN05444288_0383"/>
<keyword evidence="1" id="KW-0472">Membrane</keyword>